<organism evidence="3 4">
    <name type="scientific">Pelagomonas calceolata</name>
    <dbReference type="NCBI Taxonomy" id="35677"/>
    <lineage>
        <taxon>Eukaryota</taxon>
        <taxon>Sar</taxon>
        <taxon>Stramenopiles</taxon>
        <taxon>Ochrophyta</taxon>
        <taxon>Pelagophyceae</taxon>
        <taxon>Pelagomonadales</taxon>
        <taxon>Pelagomonadaceae</taxon>
        <taxon>Pelagomonas</taxon>
    </lineage>
</organism>
<dbReference type="Proteomes" id="UP000789595">
    <property type="component" value="Unassembled WGS sequence"/>
</dbReference>
<dbReference type="PANTHER" id="PTHR12126">
    <property type="entry name" value="NADH-UBIQUINONE OXIDOREDUCTASE 39 KDA SUBUNIT-RELATED"/>
    <property type="match status" value="1"/>
</dbReference>
<dbReference type="SUPFAM" id="SSF51735">
    <property type="entry name" value="NAD(P)-binding Rossmann-fold domains"/>
    <property type="match status" value="1"/>
</dbReference>
<accession>A0A8J2SF06</accession>
<reference evidence="3" key="1">
    <citation type="submission" date="2021-11" db="EMBL/GenBank/DDBJ databases">
        <authorList>
            <consortium name="Genoscope - CEA"/>
            <person name="William W."/>
        </authorList>
    </citation>
    <scope>NUCLEOTIDE SEQUENCE</scope>
</reference>
<dbReference type="OrthoDB" id="276721at2759"/>
<feature type="domain" description="NAD-dependent epimerase/dehydratase" evidence="2">
    <location>
        <begin position="19"/>
        <end position="108"/>
    </location>
</feature>
<evidence type="ECO:0000313" key="3">
    <source>
        <dbReference type="EMBL" id="CAH0368628.1"/>
    </source>
</evidence>
<dbReference type="InterPro" id="IPR001509">
    <property type="entry name" value="Epimerase_deHydtase"/>
</dbReference>
<sequence length="153" mass="15993">MMRAALALLALVPATALRVTVLGGNGYVGQRVCEKLVARGCDVTSISKSGKAPSGGAWTQSVKWVANDLTRGSRQELEAAVGQPDVAVSCVGTVGFDGRGLELGNGVANVRAAEALKGVQRFAVHESNFAALVMAESRPARHRRDACSTAWRC</sequence>
<dbReference type="EMBL" id="CAKKNE010000002">
    <property type="protein sequence ID" value="CAH0368628.1"/>
    <property type="molecule type" value="Genomic_DNA"/>
</dbReference>
<dbReference type="Gene3D" id="3.40.50.720">
    <property type="entry name" value="NAD(P)-binding Rossmann-like Domain"/>
    <property type="match status" value="1"/>
</dbReference>
<keyword evidence="1" id="KW-0732">Signal</keyword>
<feature type="non-terminal residue" evidence="3">
    <location>
        <position position="153"/>
    </location>
</feature>
<feature type="chain" id="PRO_5035202866" description="NAD-dependent epimerase/dehydratase domain-containing protein" evidence="1">
    <location>
        <begin position="17"/>
        <end position="153"/>
    </location>
</feature>
<feature type="signal peptide" evidence="1">
    <location>
        <begin position="1"/>
        <end position="16"/>
    </location>
</feature>
<dbReference type="Pfam" id="PF01370">
    <property type="entry name" value="Epimerase"/>
    <property type="match status" value="1"/>
</dbReference>
<keyword evidence="4" id="KW-1185">Reference proteome</keyword>
<dbReference type="PANTHER" id="PTHR12126:SF16">
    <property type="entry name" value="MIOREX COMPLEX COMPONENT 2"/>
    <property type="match status" value="1"/>
</dbReference>
<evidence type="ECO:0000256" key="1">
    <source>
        <dbReference type="SAM" id="SignalP"/>
    </source>
</evidence>
<comment type="caution">
    <text evidence="3">The sequence shown here is derived from an EMBL/GenBank/DDBJ whole genome shotgun (WGS) entry which is preliminary data.</text>
</comment>
<dbReference type="GO" id="GO:0005739">
    <property type="term" value="C:mitochondrion"/>
    <property type="evidence" value="ECO:0007669"/>
    <property type="project" value="TreeGrafter"/>
</dbReference>
<dbReference type="AlphaFoldDB" id="A0A8J2SF06"/>
<proteinExistence type="predicted"/>
<dbReference type="InterPro" id="IPR051207">
    <property type="entry name" value="ComplexI_NDUFA9_subunit"/>
</dbReference>
<evidence type="ECO:0000313" key="4">
    <source>
        <dbReference type="Proteomes" id="UP000789595"/>
    </source>
</evidence>
<dbReference type="InterPro" id="IPR036291">
    <property type="entry name" value="NAD(P)-bd_dom_sf"/>
</dbReference>
<gene>
    <name evidence="3" type="ORF">PECAL_2P17000</name>
</gene>
<evidence type="ECO:0000259" key="2">
    <source>
        <dbReference type="Pfam" id="PF01370"/>
    </source>
</evidence>
<protein>
    <recommendedName>
        <fullName evidence="2">NAD-dependent epimerase/dehydratase domain-containing protein</fullName>
    </recommendedName>
</protein>
<dbReference type="GO" id="GO:0044877">
    <property type="term" value="F:protein-containing complex binding"/>
    <property type="evidence" value="ECO:0007669"/>
    <property type="project" value="TreeGrafter"/>
</dbReference>
<name>A0A8J2SF06_9STRA</name>